<evidence type="ECO:0000313" key="3">
    <source>
        <dbReference type="EMBL" id="KAF2479557.1"/>
    </source>
</evidence>
<feature type="domain" description="Biotin-protein ligase N-terminal" evidence="2">
    <location>
        <begin position="50"/>
        <end position="120"/>
    </location>
</feature>
<proteinExistence type="predicted"/>
<reference evidence="3" key="1">
    <citation type="journal article" date="2020" name="Stud. Mycol.">
        <title>101 Dothideomycetes genomes: a test case for predicting lifestyles and emergence of pathogens.</title>
        <authorList>
            <person name="Haridas S."/>
            <person name="Albert R."/>
            <person name="Binder M."/>
            <person name="Bloem J."/>
            <person name="Labutti K."/>
            <person name="Salamov A."/>
            <person name="Andreopoulos B."/>
            <person name="Baker S."/>
            <person name="Barry K."/>
            <person name="Bills G."/>
            <person name="Bluhm B."/>
            <person name="Cannon C."/>
            <person name="Castanera R."/>
            <person name="Culley D."/>
            <person name="Daum C."/>
            <person name="Ezra D."/>
            <person name="Gonzalez J."/>
            <person name="Henrissat B."/>
            <person name="Kuo A."/>
            <person name="Liang C."/>
            <person name="Lipzen A."/>
            <person name="Lutzoni F."/>
            <person name="Magnuson J."/>
            <person name="Mondo S."/>
            <person name="Nolan M."/>
            <person name="Ohm R."/>
            <person name="Pangilinan J."/>
            <person name="Park H.-J."/>
            <person name="Ramirez L."/>
            <person name="Alfaro M."/>
            <person name="Sun H."/>
            <person name="Tritt A."/>
            <person name="Yoshinaga Y."/>
            <person name="Zwiers L.-H."/>
            <person name="Turgeon B."/>
            <person name="Goodwin S."/>
            <person name="Spatafora J."/>
            <person name="Crous P."/>
            <person name="Grigoriev I."/>
        </authorList>
    </citation>
    <scope>NUCLEOTIDE SEQUENCE</scope>
    <source>
        <strain evidence="3">CBS 113389</strain>
    </source>
</reference>
<dbReference type="RefSeq" id="XP_033586127.1">
    <property type="nucleotide sequence ID" value="XM_033737684.1"/>
</dbReference>
<dbReference type="InterPro" id="IPR019197">
    <property type="entry name" value="Biotin-prot_ligase_N"/>
</dbReference>
<feature type="chain" id="PRO_5025357726" description="Biotin-protein ligase N-terminal domain-containing protein" evidence="1">
    <location>
        <begin position="20"/>
        <end position="262"/>
    </location>
</feature>
<feature type="signal peptide" evidence="1">
    <location>
        <begin position="1"/>
        <end position="19"/>
    </location>
</feature>
<sequence>MRPSIFLAIASFAASITAAAHPKRPKALVWRGGYVCGGCPAAVKNLLTSSPSHFDVSFVGPNETVHLTPEALSKVDIFAYPGGPDAARAAKNMAPYNETVRNFVANGGKYLGFCLGGYLAGLPGFGLLPQGDNTYAEIAQPGAQVKTGKNTIIQVDWTFHTGKLAGQTKEQWMFFQDGGTVKGSNTTNLEVLGRFASNQNIAAAVSPFGKGWVGVTGPHPEADQSWYTPYHLKNPDGINFTIGWDFIETVYGKPKGGAPAWT</sequence>
<evidence type="ECO:0000313" key="4">
    <source>
        <dbReference type="Proteomes" id="UP000799767"/>
    </source>
</evidence>
<protein>
    <recommendedName>
        <fullName evidence="2">Biotin-protein ligase N-terminal domain-containing protein</fullName>
    </recommendedName>
</protein>
<dbReference type="OrthoDB" id="10250105at2759"/>
<keyword evidence="4" id="KW-1185">Reference proteome</keyword>
<organism evidence="3 4">
    <name type="scientific">Neohortaea acidophila</name>
    <dbReference type="NCBI Taxonomy" id="245834"/>
    <lineage>
        <taxon>Eukaryota</taxon>
        <taxon>Fungi</taxon>
        <taxon>Dikarya</taxon>
        <taxon>Ascomycota</taxon>
        <taxon>Pezizomycotina</taxon>
        <taxon>Dothideomycetes</taxon>
        <taxon>Dothideomycetidae</taxon>
        <taxon>Mycosphaerellales</taxon>
        <taxon>Teratosphaeriaceae</taxon>
        <taxon>Neohortaea</taxon>
    </lineage>
</organism>
<evidence type="ECO:0000256" key="1">
    <source>
        <dbReference type="SAM" id="SignalP"/>
    </source>
</evidence>
<name>A0A6A6PJW4_9PEZI</name>
<gene>
    <name evidence="3" type="ORF">BDY17DRAFT_327514</name>
</gene>
<dbReference type="Pfam" id="PF09825">
    <property type="entry name" value="BPL_N"/>
    <property type="match status" value="1"/>
</dbReference>
<dbReference type="AlphaFoldDB" id="A0A6A6PJW4"/>
<dbReference type="SUPFAM" id="SSF52317">
    <property type="entry name" value="Class I glutamine amidotransferase-like"/>
    <property type="match status" value="1"/>
</dbReference>
<dbReference type="EMBL" id="MU001641">
    <property type="protein sequence ID" value="KAF2479557.1"/>
    <property type="molecule type" value="Genomic_DNA"/>
</dbReference>
<dbReference type="InterPro" id="IPR029062">
    <property type="entry name" value="Class_I_gatase-like"/>
</dbReference>
<evidence type="ECO:0000259" key="2">
    <source>
        <dbReference type="Pfam" id="PF09825"/>
    </source>
</evidence>
<keyword evidence="1" id="KW-0732">Signal</keyword>
<dbReference type="Gene3D" id="3.40.50.880">
    <property type="match status" value="1"/>
</dbReference>
<dbReference type="GeneID" id="54478686"/>
<dbReference type="Proteomes" id="UP000799767">
    <property type="component" value="Unassembled WGS sequence"/>
</dbReference>
<accession>A0A6A6PJW4</accession>